<reference evidence="2 3" key="1">
    <citation type="submission" date="2020-06" db="EMBL/GenBank/DDBJ databases">
        <authorList>
            <person name="Chuat V."/>
        </authorList>
    </citation>
    <scope>NUCLEOTIDE SEQUENCE [LARGE SCALE GENOMIC DNA]</scope>
    <source>
        <strain evidence="2">STH_CIRM_336</strain>
    </source>
</reference>
<dbReference type="InterPro" id="IPR025159">
    <property type="entry name" value="AbiEi_N"/>
</dbReference>
<dbReference type="Proteomes" id="UP000509833">
    <property type="component" value="Chromosome"/>
</dbReference>
<sequence length="196" mass="23151">MSNKETVLNYLKQNNGIITYKDCKDLGVPAVYLSRLENEEKIFRVDKGIYLSTDGDYDEYYFFQYRFSRAIYSYVSALYLQGFTDEIPQYFEVTVPRGYRFNNPPQNLAVHTVPKEIVDLGVISVKTPWGQTVKTYDFERIICDFIQNRKKIDNELFVKTLKAYVNYPNKNLTNLYQYAEKMKIINQTKQTLEVLM</sequence>
<protein>
    <submittedName>
        <fullName evidence="2">Abortive phage infection protein</fullName>
    </submittedName>
</protein>
<accession>A0A8D6U261</accession>
<dbReference type="RefSeq" id="WP_179974394.1">
    <property type="nucleotide sequence ID" value="NZ_LR822017.1"/>
</dbReference>
<dbReference type="EMBL" id="LR822017">
    <property type="protein sequence ID" value="CAD0137027.1"/>
    <property type="molecule type" value="Genomic_DNA"/>
</dbReference>
<feature type="domain" description="AbiEi antitoxin N-terminal" evidence="1">
    <location>
        <begin position="7"/>
        <end position="52"/>
    </location>
</feature>
<gene>
    <name evidence="2" type="ORF">STHERMO_0759</name>
</gene>
<dbReference type="AlphaFoldDB" id="A0A8D6U261"/>
<name>A0A8D6U261_STRTR</name>
<evidence type="ECO:0000259" key="1">
    <source>
        <dbReference type="Pfam" id="PF13338"/>
    </source>
</evidence>
<organism evidence="2 3">
    <name type="scientific">Streptococcus thermophilus</name>
    <dbReference type="NCBI Taxonomy" id="1308"/>
    <lineage>
        <taxon>Bacteria</taxon>
        <taxon>Bacillati</taxon>
        <taxon>Bacillota</taxon>
        <taxon>Bacilli</taxon>
        <taxon>Lactobacillales</taxon>
        <taxon>Streptococcaceae</taxon>
        <taxon>Streptococcus</taxon>
    </lineage>
</organism>
<dbReference type="Pfam" id="PF13338">
    <property type="entry name" value="AbiEi_4"/>
    <property type="match status" value="1"/>
</dbReference>
<proteinExistence type="predicted"/>
<evidence type="ECO:0000313" key="3">
    <source>
        <dbReference type="Proteomes" id="UP000509833"/>
    </source>
</evidence>
<evidence type="ECO:0000313" key="2">
    <source>
        <dbReference type="EMBL" id="CAD0137027.1"/>
    </source>
</evidence>